<keyword evidence="7" id="KW-0057">Aromatic amino acid biosynthesis</keyword>
<keyword evidence="8" id="KW-0456">Lyase</keyword>
<keyword evidence="6" id="KW-0822">Tryptophan biosynthesis</keyword>
<accession>A0A382DK16</accession>
<dbReference type="PANTHER" id="PTHR43406:SF1">
    <property type="entry name" value="TRYPTOPHAN SYNTHASE ALPHA CHAIN, CHLOROPLASTIC"/>
    <property type="match status" value="1"/>
</dbReference>
<dbReference type="EC" id="4.2.1.20" evidence="4"/>
<dbReference type="InterPro" id="IPR002028">
    <property type="entry name" value="Trp_synthase_suA"/>
</dbReference>
<dbReference type="HAMAP" id="MF_00131">
    <property type="entry name" value="Trp_synth_alpha"/>
    <property type="match status" value="1"/>
</dbReference>
<evidence type="ECO:0000313" key="10">
    <source>
        <dbReference type="EMBL" id="SVB38585.1"/>
    </source>
</evidence>
<dbReference type="AlphaFoldDB" id="A0A382DK16"/>
<comment type="catalytic activity">
    <reaction evidence="9">
        <text>(1S,2R)-1-C-(indol-3-yl)glycerol 3-phosphate + L-serine = D-glyceraldehyde 3-phosphate + L-tryptophan + H2O</text>
        <dbReference type="Rhea" id="RHEA:10532"/>
        <dbReference type="ChEBI" id="CHEBI:15377"/>
        <dbReference type="ChEBI" id="CHEBI:33384"/>
        <dbReference type="ChEBI" id="CHEBI:57912"/>
        <dbReference type="ChEBI" id="CHEBI:58866"/>
        <dbReference type="ChEBI" id="CHEBI:59776"/>
        <dbReference type="EC" id="4.2.1.20"/>
    </reaction>
</comment>
<comment type="function">
    <text evidence="1">The alpha subunit is responsible for the aldol cleavage of indoleglycerol phosphate to indole and glyceraldehyde 3-phosphate.</text>
</comment>
<evidence type="ECO:0000256" key="4">
    <source>
        <dbReference type="ARBA" id="ARBA00012043"/>
    </source>
</evidence>
<dbReference type="Pfam" id="PF00290">
    <property type="entry name" value="Trp_syntA"/>
    <property type="match status" value="1"/>
</dbReference>
<comment type="pathway">
    <text evidence="2">Amino-acid biosynthesis; L-tryptophan biosynthesis; L-tryptophan from chorismate: step 5/5.</text>
</comment>
<evidence type="ECO:0000256" key="1">
    <source>
        <dbReference type="ARBA" id="ARBA00003365"/>
    </source>
</evidence>
<dbReference type="InterPro" id="IPR011060">
    <property type="entry name" value="RibuloseP-bd_barrel"/>
</dbReference>
<evidence type="ECO:0000256" key="2">
    <source>
        <dbReference type="ARBA" id="ARBA00004733"/>
    </source>
</evidence>
<evidence type="ECO:0000256" key="6">
    <source>
        <dbReference type="ARBA" id="ARBA00022822"/>
    </source>
</evidence>
<dbReference type="NCBIfam" id="TIGR00262">
    <property type="entry name" value="trpA"/>
    <property type="match status" value="1"/>
</dbReference>
<keyword evidence="5" id="KW-0028">Amino-acid biosynthesis</keyword>
<dbReference type="EMBL" id="UINC01039708">
    <property type="protein sequence ID" value="SVB38585.1"/>
    <property type="molecule type" value="Genomic_DNA"/>
</dbReference>
<evidence type="ECO:0000256" key="3">
    <source>
        <dbReference type="ARBA" id="ARBA00011270"/>
    </source>
</evidence>
<organism evidence="10">
    <name type="scientific">marine metagenome</name>
    <dbReference type="NCBI Taxonomy" id="408172"/>
    <lineage>
        <taxon>unclassified sequences</taxon>
        <taxon>metagenomes</taxon>
        <taxon>ecological metagenomes</taxon>
    </lineage>
</organism>
<reference evidence="10" key="1">
    <citation type="submission" date="2018-05" db="EMBL/GenBank/DDBJ databases">
        <authorList>
            <person name="Lanie J.A."/>
            <person name="Ng W.-L."/>
            <person name="Kazmierczak K.M."/>
            <person name="Andrzejewski T.M."/>
            <person name="Davidsen T.M."/>
            <person name="Wayne K.J."/>
            <person name="Tettelin H."/>
            <person name="Glass J.I."/>
            <person name="Rusch D."/>
            <person name="Podicherti R."/>
            <person name="Tsui H.-C.T."/>
            <person name="Winkler M.E."/>
        </authorList>
    </citation>
    <scope>NUCLEOTIDE SEQUENCE</scope>
</reference>
<gene>
    <name evidence="10" type="ORF">METZ01_LOCUS191439</name>
</gene>
<dbReference type="CDD" id="cd04724">
    <property type="entry name" value="Tryptophan_synthase_alpha"/>
    <property type="match status" value="1"/>
</dbReference>
<comment type="subunit">
    <text evidence="3">Tetramer of two alpha and two beta chains.</text>
</comment>
<evidence type="ECO:0000256" key="8">
    <source>
        <dbReference type="ARBA" id="ARBA00023239"/>
    </source>
</evidence>
<dbReference type="FunFam" id="3.20.20.70:FF:000037">
    <property type="entry name" value="Tryptophan synthase alpha chain"/>
    <property type="match status" value="1"/>
</dbReference>
<dbReference type="UniPathway" id="UPA00035">
    <property type="reaction ID" value="UER00044"/>
</dbReference>
<name>A0A382DK16_9ZZZZ</name>
<proteinExistence type="inferred from homology"/>
<protein>
    <recommendedName>
        <fullName evidence="4">tryptophan synthase</fullName>
        <ecNumber evidence="4">4.2.1.20</ecNumber>
    </recommendedName>
</protein>
<evidence type="ECO:0000256" key="5">
    <source>
        <dbReference type="ARBA" id="ARBA00022605"/>
    </source>
</evidence>
<sequence length="242" mass="26022">MIPFLTAGYPELDSTVELVLGAVSAGADMIEIGIPFSDPQADGPVIQASSQQALNNGITLKTIFQQVEQIRNQTKVPIALMGYYNPILKWGQKAFLDRCVSAGVDGLILPDLPLDEAKPFCKMAQSKGVSPILLVAPNTPNERIKHISEIAGDLIYAVSILGITGNNLASKDKVSDYLSRVREHSVTQFVVGFGISTRDDVKWFNEHADGAVVGSAIIKNLIGSENPVETTNNFIQSLKGTV</sequence>
<evidence type="ECO:0000256" key="7">
    <source>
        <dbReference type="ARBA" id="ARBA00023141"/>
    </source>
</evidence>
<dbReference type="PANTHER" id="PTHR43406">
    <property type="entry name" value="TRYPTOPHAN SYNTHASE, ALPHA CHAIN"/>
    <property type="match status" value="1"/>
</dbReference>
<dbReference type="SUPFAM" id="SSF51366">
    <property type="entry name" value="Ribulose-phoshate binding barrel"/>
    <property type="match status" value="1"/>
</dbReference>
<evidence type="ECO:0000256" key="9">
    <source>
        <dbReference type="ARBA" id="ARBA00049047"/>
    </source>
</evidence>
<dbReference type="InterPro" id="IPR013785">
    <property type="entry name" value="Aldolase_TIM"/>
</dbReference>
<dbReference type="GO" id="GO:0005829">
    <property type="term" value="C:cytosol"/>
    <property type="evidence" value="ECO:0007669"/>
    <property type="project" value="TreeGrafter"/>
</dbReference>
<dbReference type="Gene3D" id="3.20.20.70">
    <property type="entry name" value="Aldolase class I"/>
    <property type="match status" value="1"/>
</dbReference>
<dbReference type="GO" id="GO:0004834">
    <property type="term" value="F:tryptophan synthase activity"/>
    <property type="evidence" value="ECO:0007669"/>
    <property type="project" value="UniProtKB-EC"/>
</dbReference>